<sequence>MAKKTATKTAGSKPKPLRKVTKHKSKTKLRLNSKTARAQTAKLDLDILSVQALHSTLTKVGQAPKTVNTLDAQSLREGLRKDAEMREKNARAEKDLTAQLEFLTGMEL</sequence>
<reference evidence="3" key="1">
    <citation type="journal article" date="2018" name="Nat. Microbiol.">
        <title>Leveraging single-cell genomics to expand the fungal tree of life.</title>
        <authorList>
            <person name="Ahrendt S.R."/>
            <person name="Quandt C.A."/>
            <person name="Ciobanu D."/>
            <person name="Clum A."/>
            <person name="Salamov A."/>
            <person name="Andreopoulos B."/>
            <person name="Cheng J.F."/>
            <person name="Woyke T."/>
            <person name="Pelin A."/>
            <person name="Henrissat B."/>
            <person name="Reynolds N.K."/>
            <person name="Benny G.L."/>
            <person name="Smith M.E."/>
            <person name="James T.Y."/>
            <person name="Grigoriev I.V."/>
        </authorList>
    </citation>
    <scope>NUCLEOTIDE SEQUENCE [LARGE SCALE GENOMIC DNA]</scope>
    <source>
        <strain evidence="3">Baker2002</strain>
    </source>
</reference>
<dbReference type="Proteomes" id="UP000268321">
    <property type="component" value="Unassembled WGS sequence"/>
</dbReference>
<evidence type="ECO:0000313" key="2">
    <source>
        <dbReference type="EMBL" id="RKP28946.1"/>
    </source>
</evidence>
<evidence type="ECO:0000313" key="3">
    <source>
        <dbReference type="Proteomes" id="UP000268321"/>
    </source>
</evidence>
<keyword evidence="3" id="KW-1185">Reference proteome</keyword>
<name>A0A4P9Z8E5_9ASCO</name>
<dbReference type="OrthoDB" id="4093453at2759"/>
<feature type="region of interest" description="Disordered" evidence="1">
    <location>
        <begin position="1"/>
        <end position="35"/>
    </location>
</feature>
<proteinExistence type="predicted"/>
<protein>
    <submittedName>
        <fullName evidence="2">Uncharacterized protein</fullName>
    </submittedName>
</protein>
<feature type="compositionally biased region" description="Basic residues" evidence="1">
    <location>
        <begin position="15"/>
        <end position="31"/>
    </location>
</feature>
<accession>A0A4P9Z8E5</accession>
<gene>
    <name evidence="2" type="ORF">METBISCDRAFT_19842</name>
</gene>
<organism evidence="2 3">
    <name type="scientific">Metschnikowia bicuspidata</name>
    <dbReference type="NCBI Taxonomy" id="27322"/>
    <lineage>
        <taxon>Eukaryota</taxon>
        <taxon>Fungi</taxon>
        <taxon>Dikarya</taxon>
        <taxon>Ascomycota</taxon>
        <taxon>Saccharomycotina</taxon>
        <taxon>Pichiomycetes</taxon>
        <taxon>Metschnikowiaceae</taxon>
        <taxon>Metschnikowia</taxon>
    </lineage>
</organism>
<dbReference type="EMBL" id="ML004532">
    <property type="protein sequence ID" value="RKP28946.1"/>
    <property type="molecule type" value="Genomic_DNA"/>
</dbReference>
<dbReference type="AlphaFoldDB" id="A0A4P9Z8E5"/>
<evidence type="ECO:0000256" key="1">
    <source>
        <dbReference type="SAM" id="MobiDB-lite"/>
    </source>
</evidence>